<evidence type="ECO:0000256" key="1">
    <source>
        <dbReference type="SAM" id="Phobius"/>
    </source>
</evidence>
<dbReference type="EMBL" id="AP021937">
    <property type="protein sequence ID" value="BBQ50866.1"/>
    <property type="molecule type" value="Genomic_DNA"/>
</dbReference>
<dbReference type="AlphaFoldDB" id="A0A6S4UQK3"/>
<dbReference type="Proteomes" id="UP000515758">
    <property type="component" value="Plasmid pWP2-W18-ESBL-11_1"/>
</dbReference>
<reference evidence="2 3" key="1">
    <citation type="submission" date="2019-12" db="EMBL/GenBank/DDBJ databases">
        <title>complete genome sequences of Acinetobacter pittii str. WP2-W18-ESBL-11 isolated from wastewater treatment plant effluent.</title>
        <authorList>
            <person name="Sekizuka T."/>
            <person name="Itokawa K."/>
            <person name="Yatsu K."/>
            <person name="Inamine Y."/>
            <person name="Kuroda M."/>
        </authorList>
    </citation>
    <scope>NUCLEOTIDE SEQUENCE [LARGE SCALE GENOMIC DNA]</scope>
    <source>
        <strain evidence="2 3">WP2-W18-ESBL-11</strain>
        <plasmid evidence="2 3">pWP2-W18-ESBL-11_1</plasmid>
    </source>
</reference>
<evidence type="ECO:0000313" key="2">
    <source>
        <dbReference type="EMBL" id="BBQ50866.1"/>
    </source>
</evidence>
<geneLocation type="plasmid" evidence="2 3">
    <name>pWP2-W18-ESBL-11_1</name>
</geneLocation>
<evidence type="ECO:0000313" key="3">
    <source>
        <dbReference type="Proteomes" id="UP000515758"/>
    </source>
</evidence>
<gene>
    <name evidence="2" type="ORF">WP2W18E11_P10550</name>
</gene>
<sequence>MLTRVELIFVVLMVSALILIAYEMLKGLF</sequence>
<keyword evidence="2" id="KW-0614">Plasmid</keyword>
<proteinExistence type="predicted"/>
<accession>A0A6S4UQK3</accession>
<keyword evidence="1" id="KW-0812">Transmembrane</keyword>
<keyword evidence="1" id="KW-0472">Membrane</keyword>
<organism evidence="2 3">
    <name type="scientific">Acinetobacter pittii</name>
    <name type="common">Acinetobacter genomosp. 3</name>
    <dbReference type="NCBI Taxonomy" id="48296"/>
    <lineage>
        <taxon>Bacteria</taxon>
        <taxon>Pseudomonadati</taxon>
        <taxon>Pseudomonadota</taxon>
        <taxon>Gammaproteobacteria</taxon>
        <taxon>Moraxellales</taxon>
        <taxon>Moraxellaceae</taxon>
        <taxon>Acinetobacter</taxon>
        <taxon>Acinetobacter calcoaceticus/baumannii complex</taxon>
    </lineage>
</organism>
<feature type="transmembrane region" description="Helical" evidence="1">
    <location>
        <begin position="7"/>
        <end position="25"/>
    </location>
</feature>
<keyword evidence="1" id="KW-1133">Transmembrane helix</keyword>
<protein>
    <submittedName>
        <fullName evidence="2">Uncharacterized protein</fullName>
    </submittedName>
</protein>
<name>A0A6S4UQK3_ACIPI</name>